<dbReference type="Proteomes" id="UP000640583">
    <property type="component" value="Unassembled WGS sequence"/>
</dbReference>
<dbReference type="Gene3D" id="3.40.630.30">
    <property type="match status" value="1"/>
</dbReference>
<dbReference type="RefSeq" id="WP_228849474.1">
    <property type="nucleotide sequence ID" value="NZ_JADCKQ010000011.1"/>
</dbReference>
<gene>
    <name evidence="1" type="ORF">H1D41_13840</name>
</gene>
<evidence type="ECO:0000313" key="1">
    <source>
        <dbReference type="EMBL" id="MBI1494723.1"/>
    </source>
</evidence>
<dbReference type="SUPFAM" id="SSF55729">
    <property type="entry name" value="Acyl-CoA N-acyltransferases (Nat)"/>
    <property type="match status" value="1"/>
</dbReference>
<evidence type="ECO:0000313" key="2">
    <source>
        <dbReference type="Proteomes" id="UP000640583"/>
    </source>
</evidence>
<keyword evidence="2" id="KW-1185">Reference proteome</keyword>
<proteinExistence type="predicted"/>
<dbReference type="Pfam" id="PF13527">
    <property type="entry name" value="Acetyltransf_9"/>
    <property type="match status" value="1"/>
</dbReference>
<dbReference type="AlphaFoldDB" id="A0A8J7IK70"/>
<comment type="caution">
    <text evidence="1">The sequence shown here is derived from an EMBL/GenBank/DDBJ whole genome shotgun (WGS) entry which is preliminary data.</text>
</comment>
<reference evidence="1" key="1">
    <citation type="submission" date="2020-10" db="EMBL/GenBank/DDBJ databases">
        <title>Paenihalocynthiibacter styelae gen. nov., sp. nov., isolated from stalked sea squirt Styela clava.</title>
        <authorList>
            <person name="Kim Y.-O."/>
            <person name="Yoon J.-H."/>
        </authorList>
    </citation>
    <scope>NUCLEOTIDE SEQUENCE</scope>
    <source>
        <strain evidence="1">MYP1-1</strain>
    </source>
</reference>
<sequence length="318" mass="35318">MTKGYDIRPWQPGDEHAILDLFHASFGRRLTPEFWRWRFSDHPAGGPLIMLAWKGDRLAAHYGASQAPLYYEGEVIPSAMSMTTMTHPDDRGLGLVETVGQALYDSLRGDGYAAVWGFPNAMINATRQRKLAWQPIDDITSLSMAVKTTRVPKIDPALKVETVDVIDARFWEVKKRGAQAGTVMGLRDAATLGWRVDRNPINTYTHYVIPAGAGQIAGYAITKSFGDAAVDIVDICGTQGAHVMALLAEIRQRAARDGIKQMNCWSQRMDPARLHLEHFGFAASAPVTYLGGRSFVNTIKDFTDSRSWRIAMLDSDLY</sequence>
<dbReference type="EMBL" id="JADCKQ010000011">
    <property type="protein sequence ID" value="MBI1494723.1"/>
    <property type="molecule type" value="Genomic_DNA"/>
</dbReference>
<organism evidence="1 2">
    <name type="scientific">Halocynthiibacter styelae</name>
    <dbReference type="NCBI Taxonomy" id="2761955"/>
    <lineage>
        <taxon>Bacteria</taxon>
        <taxon>Pseudomonadati</taxon>
        <taxon>Pseudomonadota</taxon>
        <taxon>Alphaproteobacteria</taxon>
        <taxon>Rhodobacterales</taxon>
        <taxon>Paracoccaceae</taxon>
        <taxon>Halocynthiibacter</taxon>
    </lineage>
</organism>
<name>A0A8J7IK70_9RHOB</name>
<accession>A0A8J7IK70</accession>
<protein>
    <submittedName>
        <fullName evidence="1">GNAT family N-acetyltransferase</fullName>
    </submittedName>
</protein>
<dbReference type="InterPro" id="IPR016181">
    <property type="entry name" value="Acyl_CoA_acyltransferase"/>
</dbReference>